<dbReference type="GO" id="GO:0000981">
    <property type="term" value="F:DNA-binding transcription factor activity, RNA polymerase II-specific"/>
    <property type="evidence" value="ECO:0007669"/>
    <property type="project" value="TreeGrafter"/>
</dbReference>
<dbReference type="PROSITE" id="PS50157">
    <property type="entry name" value="ZINC_FINGER_C2H2_2"/>
    <property type="match status" value="6"/>
</dbReference>
<keyword evidence="5" id="KW-0862">Zinc</keyword>
<feature type="region of interest" description="Disordered" evidence="8">
    <location>
        <begin position="414"/>
        <end position="435"/>
    </location>
</feature>
<protein>
    <recommendedName>
        <fullName evidence="9">C2H2-type domain-containing protein</fullName>
    </recommendedName>
</protein>
<reference evidence="10 11" key="1">
    <citation type="submission" date="2023-11" db="EMBL/GenBank/DDBJ databases">
        <authorList>
            <person name="Hedman E."/>
            <person name="Englund M."/>
            <person name="Stromberg M."/>
            <person name="Nyberg Akerstrom W."/>
            <person name="Nylinder S."/>
            <person name="Jareborg N."/>
            <person name="Kallberg Y."/>
            <person name="Kronander E."/>
        </authorList>
    </citation>
    <scope>NUCLEOTIDE SEQUENCE [LARGE SCALE GENOMIC DNA]</scope>
</reference>
<keyword evidence="4 7" id="KW-0863">Zinc-finger</keyword>
<dbReference type="EMBL" id="CAVLGL010000087">
    <property type="protein sequence ID" value="CAK1592091.1"/>
    <property type="molecule type" value="Genomic_DNA"/>
</dbReference>
<feature type="domain" description="C2H2-type" evidence="9">
    <location>
        <begin position="528"/>
        <end position="556"/>
    </location>
</feature>
<evidence type="ECO:0000256" key="1">
    <source>
        <dbReference type="ARBA" id="ARBA00004123"/>
    </source>
</evidence>
<name>A0AAV1L9G2_9NEOP</name>
<evidence type="ECO:0000256" key="4">
    <source>
        <dbReference type="ARBA" id="ARBA00022771"/>
    </source>
</evidence>
<evidence type="ECO:0000256" key="8">
    <source>
        <dbReference type="SAM" id="MobiDB-lite"/>
    </source>
</evidence>
<evidence type="ECO:0000256" key="7">
    <source>
        <dbReference type="PROSITE-ProRule" id="PRU00042"/>
    </source>
</evidence>
<keyword evidence="2" id="KW-0479">Metal-binding</keyword>
<evidence type="ECO:0000256" key="3">
    <source>
        <dbReference type="ARBA" id="ARBA00022737"/>
    </source>
</evidence>
<dbReference type="InterPro" id="IPR036236">
    <property type="entry name" value="Znf_C2H2_sf"/>
</dbReference>
<sequence length="673" mass="77812">MYFTLNCIPMSHENEAKAHLPQSLETFVAGEQAMALEIQEEIFSNEKIFRGFRKQPVVVLDRLNITPFLNNSRLSYKHGVASRAGNGSIKPDLNKLFKLCSVVLVRDDLEKLKYEISKIASNNSKNSSANKCGIIYYNCSFCSKIYKSVKRLQNHQAKKHDRVEKPQPQKRVSFSDHIIVHEVQEYHRCKKCPKIFTDYKHLKKHIKLKHKKRRFYICNYCSNKFVDRILFKNHIKLHCDSCGLLLPNKAQFIEHKHNILCRSVKMYNCKTCKENYFQFMDLKDHSYEHISSCFVCDICKDQFETKCAIAHHISFLHSDKRPEALYIIRNLGSDRLYLCNFCEESSVEKDLIESHVNILPDLSNRAMTGYKDFYFCDQCLKKFDKEADMLQHKWSHFLKTSDNSQLRENLTVKDSVTEKESNINPNVPNTTPPIAVDKTVDTTNKMSLEQGSSSKTNLPETVQINGVDQNMFIESQLKTLLTNPAPSTSPQPCNNEAVGVHIEPIDYMNPPKKAIVDPKSKKTLLSRFNCEICGKYYSSNYTLSRHKATQHFPNNNLRCNICEETFVWPSLLQSHNCIRMNIPEMPFDDARPEIQFDNLQGASNGLEELNIDDDDYIVGVDFDIPAPIVELTEYDHQIITDPIPEKINHINDLKTRVQSLGYKLVLQEVPIEF</sequence>
<evidence type="ECO:0000259" key="9">
    <source>
        <dbReference type="PROSITE" id="PS50157"/>
    </source>
</evidence>
<keyword evidence="3" id="KW-0677">Repeat</keyword>
<dbReference type="GO" id="GO:0005634">
    <property type="term" value="C:nucleus"/>
    <property type="evidence" value="ECO:0007669"/>
    <property type="project" value="UniProtKB-SubCell"/>
</dbReference>
<feature type="compositionally biased region" description="Low complexity" evidence="8">
    <location>
        <begin position="422"/>
        <end position="434"/>
    </location>
</feature>
<feature type="domain" description="C2H2-type" evidence="9">
    <location>
        <begin position="294"/>
        <end position="322"/>
    </location>
</feature>
<dbReference type="PANTHER" id="PTHR24381:SF393">
    <property type="entry name" value="CHROMATIN-LINKED ADAPTOR FOR MSL PROTEINS, ISOFORM B"/>
    <property type="match status" value="1"/>
</dbReference>
<feature type="domain" description="C2H2-type" evidence="9">
    <location>
        <begin position="374"/>
        <end position="401"/>
    </location>
</feature>
<keyword evidence="11" id="KW-1185">Reference proteome</keyword>
<keyword evidence="6" id="KW-0539">Nucleus</keyword>
<gene>
    <name evidence="10" type="ORF">PARMNEM_LOCUS12144</name>
</gene>
<dbReference type="InterPro" id="IPR013087">
    <property type="entry name" value="Znf_C2H2_type"/>
</dbReference>
<feature type="domain" description="C2H2-type" evidence="9">
    <location>
        <begin position="216"/>
        <end position="238"/>
    </location>
</feature>
<evidence type="ECO:0000313" key="11">
    <source>
        <dbReference type="Proteomes" id="UP001314205"/>
    </source>
</evidence>
<dbReference type="AlphaFoldDB" id="A0AAV1L9G2"/>
<accession>A0AAV1L9G2</accession>
<feature type="domain" description="C2H2-type" evidence="9">
    <location>
        <begin position="137"/>
        <end position="166"/>
    </location>
</feature>
<dbReference type="PANTHER" id="PTHR24381">
    <property type="entry name" value="ZINC FINGER PROTEIN"/>
    <property type="match status" value="1"/>
</dbReference>
<evidence type="ECO:0000256" key="5">
    <source>
        <dbReference type="ARBA" id="ARBA00022833"/>
    </source>
</evidence>
<dbReference type="GO" id="GO:0000977">
    <property type="term" value="F:RNA polymerase II transcription regulatory region sequence-specific DNA binding"/>
    <property type="evidence" value="ECO:0007669"/>
    <property type="project" value="TreeGrafter"/>
</dbReference>
<evidence type="ECO:0000256" key="2">
    <source>
        <dbReference type="ARBA" id="ARBA00022723"/>
    </source>
</evidence>
<dbReference type="Pfam" id="PF00096">
    <property type="entry name" value="zf-C2H2"/>
    <property type="match status" value="1"/>
</dbReference>
<dbReference type="Pfam" id="PF13894">
    <property type="entry name" value="zf-C2H2_4"/>
    <property type="match status" value="1"/>
</dbReference>
<proteinExistence type="predicted"/>
<dbReference type="Gene3D" id="3.30.160.60">
    <property type="entry name" value="Classic Zinc Finger"/>
    <property type="match status" value="2"/>
</dbReference>
<dbReference type="SUPFAM" id="SSF57667">
    <property type="entry name" value="beta-beta-alpha zinc fingers"/>
    <property type="match status" value="2"/>
</dbReference>
<evidence type="ECO:0000313" key="10">
    <source>
        <dbReference type="EMBL" id="CAK1592091.1"/>
    </source>
</evidence>
<comment type="caution">
    <text evidence="10">The sequence shown here is derived from an EMBL/GenBank/DDBJ whole genome shotgun (WGS) entry which is preliminary data.</text>
</comment>
<dbReference type="Proteomes" id="UP001314205">
    <property type="component" value="Unassembled WGS sequence"/>
</dbReference>
<feature type="domain" description="C2H2-type" evidence="9">
    <location>
        <begin position="187"/>
        <end position="215"/>
    </location>
</feature>
<dbReference type="SMART" id="SM00355">
    <property type="entry name" value="ZnF_C2H2"/>
    <property type="match status" value="8"/>
</dbReference>
<comment type="subcellular location">
    <subcellularLocation>
        <location evidence="1">Nucleus</location>
    </subcellularLocation>
</comment>
<dbReference type="GO" id="GO:0008270">
    <property type="term" value="F:zinc ion binding"/>
    <property type="evidence" value="ECO:0007669"/>
    <property type="project" value="UniProtKB-KW"/>
</dbReference>
<dbReference type="PROSITE" id="PS00028">
    <property type="entry name" value="ZINC_FINGER_C2H2_1"/>
    <property type="match status" value="6"/>
</dbReference>
<evidence type="ECO:0000256" key="6">
    <source>
        <dbReference type="ARBA" id="ARBA00023242"/>
    </source>
</evidence>
<organism evidence="10 11">
    <name type="scientific">Parnassius mnemosyne</name>
    <name type="common">clouded apollo</name>
    <dbReference type="NCBI Taxonomy" id="213953"/>
    <lineage>
        <taxon>Eukaryota</taxon>
        <taxon>Metazoa</taxon>
        <taxon>Ecdysozoa</taxon>
        <taxon>Arthropoda</taxon>
        <taxon>Hexapoda</taxon>
        <taxon>Insecta</taxon>
        <taxon>Pterygota</taxon>
        <taxon>Neoptera</taxon>
        <taxon>Endopterygota</taxon>
        <taxon>Lepidoptera</taxon>
        <taxon>Glossata</taxon>
        <taxon>Ditrysia</taxon>
        <taxon>Papilionoidea</taxon>
        <taxon>Papilionidae</taxon>
        <taxon>Parnassiinae</taxon>
        <taxon>Parnassini</taxon>
        <taxon>Parnassius</taxon>
        <taxon>Driopa</taxon>
    </lineage>
</organism>